<comment type="caution">
    <text evidence="7">The sequence shown here is derived from an EMBL/GenBank/DDBJ whole genome shotgun (WGS) entry which is preliminary data.</text>
</comment>
<dbReference type="AlphaFoldDB" id="A0A6P0DTP1"/>
<name>A0A6P0DTP1_RHILE</name>
<keyword evidence="2" id="KW-1003">Cell membrane</keyword>
<evidence type="ECO:0000256" key="5">
    <source>
        <dbReference type="ARBA" id="ARBA00022989"/>
    </source>
</evidence>
<dbReference type="InterPro" id="IPR027463">
    <property type="entry name" value="AcrB_DN_DC_subdom"/>
</dbReference>
<keyword evidence="4" id="KW-0812">Transmembrane</keyword>
<dbReference type="PANTHER" id="PTHR32063:SF34">
    <property type="entry name" value="MULTIDRUG RESISTANCE PROTEIN MDTC"/>
    <property type="match status" value="1"/>
</dbReference>
<proteinExistence type="predicted"/>
<keyword evidence="6" id="KW-0472">Membrane</keyword>
<evidence type="ECO:0000313" key="7">
    <source>
        <dbReference type="EMBL" id="NEK55512.1"/>
    </source>
</evidence>
<feature type="non-terminal residue" evidence="7">
    <location>
        <position position="162"/>
    </location>
</feature>
<dbReference type="Proteomes" id="UP000471409">
    <property type="component" value="Unassembled WGS sequence"/>
</dbReference>
<dbReference type="PANTHER" id="PTHR32063">
    <property type="match status" value="1"/>
</dbReference>
<keyword evidence="1" id="KW-0813">Transport</keyword>
<organism evidence="7 8">
    <name type="scientific">Rhizobium leguminosarum</name>
    <dbReference type="NCBI Taxonomy" id="384"/>
    <lineage>
        <taxon>Bacteria</taxon>
        <taxon>Pseudomonadati</taxon>
        <taxon>Pseudomonadota</taxon>
        <taxon>Alphaproteobacteria</taxon>
        <taxon>Hyphomicrobiales</taxon>
        <taxon>Rhizobiaceae</taxon>
        <taxon>Rhizobium/Agrobacterium group</taxon>
        <taxon>Rhizobium</taxon>
    </lineage>
</organism>
<evidence type="ECO:0000256" key="2">
    <source>
        <dbReference type="ARBA" id="ARBA00022475"/>
    </source>
</evidence>
<dbReference type="InterPro" id="IPR001036">
    <property type="entry name" value="Acrflvin-R"/>
</dbReference>
<evidence type="ECO:0000256" key="6">
    <source>
        <dbReference type="ARBA" id="ARBA00023136"/>
    </source>
</evidence>
<dbReference type="EMBL" id="WXXP01000609">
    <property type="protein sequence ID" value="NEK55512.1"/>
    <property type="molecule type" value="Genomic_DNA"/>
</dbReference>
<dbReference type="GO" id="GO:0042910">
    <property type="term" value="F:xenobiotic transmembrane transporter activity"/>
    <property type="evidence" value="ECO:0007669"/>
    <property type="project" value="TreeGrafter"/>
</dbReference>
<dbReference type="Pfam" id="PF00873">
    <property type="entry name" value="ACR_tran"/>
    <property type="match status" value="1"/>
</dbReference>
<evidence type="ECO:0000256" key="4">
    <source>
        <dbReference type="ARBA" id="ARBA00022692"/>
    </source>
</evidence>
<evidence type="ECO:0000256" key="1">
    <source>
        <dbReference type="ARBA" id="ARBA00022448"/>
    </source>
</evidence>
<keyword evidence="3" id="KW-0997">Cell inner membrane</keyword>
<gene>
    <name evidence="7" type="ORF">GUK36_40490</name>
</gene>
<dbReference type="Gene3D" id="3.30.2090.10">
    <property type="entry name" value="Multidrug efflux transporter AcrB TolC docking domain, DN and DC subdomains"/>
    <property type="match status" value="1"/>
</dbReference>
<dbReference type="SUPFAM" id="SSF82693">
    <property type="entry name" value="Multidrug efflux transporter AcrB pore domain, PN1, PN2, PC1 and PC2 subdomains"/>
    <property type="match status" value="2"/>
</dbReference>
<keyword evidence="5" id="KW-1133">Transmembrane helix</keyword>
<protein>
    <submittedName>
        <fullName evidence="7">Nodulation protein</fullName>
    </submittedName>
</protein>
<reference evidence="7 8" key="1">
    <citation type="submission" date="2020-01" db="EMBL/GenBank/DDBJ databases">
        <title>Rhizobium genotypes associated with high levels of biological nitrogen fixation by grain legumes in a temperate-maritime cropping system.</title>
        <authorList>
            <person name="Maluk M."/>
            <person name="Francesc Ferrando Molina F."/>
            <person name="Lopez Del Egido L."/>
            <person name="Lafos M."/>
            <person name="Langarica-Fuentes A."/>
            <person name="Gebre Yohannes G."/>
            <person name="Young M.W."/>
            <person name="Martin P."/>
            <person name="Gantlett R."/>
            <person name="Kenicer G."/>
            <person name="Hawes C."/>
            <person name="Begg G.S."/>
            <person name="Quilliam R.S."/>
            <person name="Squire G.R."/>
            <person name="Poole P.S."/>
            <person name="Young P.W."/>
            <person name="Iannetta P.M."/>
            <person name="James E.K."/>
        </authorList>
    </citation>
    <scope>NUCLEOTIDE SEQUENCE [LARGE SCALE GENOMIC DNA]</scope>
    <source>
        <strain evidence="7 8">JHI944</strain>
    </source>
</reference>
<sequence>PETMATSVATPLERRLGVIAGVNEMTSSSSSGSARVSLQFDLNRKIDSAAREVQAAINASRADLPATLRSNPTYRKINPADSPVIILALTSKSRTPGEIYDAVSNVVSQRISQVDGVGDVEIGGGSLPAVRVELLPFPLNRYGIGTEDVRAAIQAANANRPK</sequence>
<accession>A0A6P0DTP1</accession>
<feature type="non-terminal residue" evidence="7">
    <location>
        <position position="1"/>
    </location>
</feature>
<evidence type="ECO:0000256" key="3">
    <source>
        <dbReference type="ARBA" id="ARBA00022519"/>
    </source>
</evidence>
<dbReference type="GO" id="GO:0005886">
    <property type="term" value="C:plasma membrane"/>
    <property type="evidence" value="ECO:0007669"/>
    <property type="project" value="TreeGrafter"/>
</dbReference>
<dbReference type="RefSeq" id="WP_204347815.1">
    <property type="nucleotide sequence ID" value="NZ_WXXP01000609.1"/>
</dbReference>
<dbReference type="Gene3D" id="3.30.70.1430">
    <property type="entry name" value="Multidrug efflux transporter AcrB pore domain"/>
    <property type="match status" value="1"/>
</dbReference>
<evidence type="ECO:0000313" key="8">
    <source>
        <dbReference type="Proteomes" id="UP000471409"/>
    </source>
</evidence>
<dbReference type="Gene3D" id="3.30.70.1320">
    <property type="entry name" value="Multidrug efflux transporter AcrB pore domain like"/>
    <property type="match status" value="1"/>
</dbReference>